<dbReference type="KEGG" id="aviv:LF296_11445"/>
<reference evidence="9" key="1">
    <citation type="journal article" date="2022" name="Front Environ Sci">
        <title>Complete genome sequence analysis of a novel alkane-degrading bacterial strain, Acinetobacter vivianii KJ-1, and its diesel degradation ability.</title>
        <authorList>
            <person name="Zhang Y."/>
            <person name="Song F."/>
            <person name="Wang J."/>
            <person name="Zhao Q."/>
            <person name="Zheng L."/>
            <person name="Wang Z."/>
            <person name="Zhang X."/>
            <person name="Gao Y."/>
            <person name="Chen G."/>
            <person name="Huang Y."/>
        </authorList>
    </citation>
    <scope>NUCLEOTIDE SEQUENCE</scope>
    <source>
        <strain evidence="9">KJ-1</strain>
    </source>
</reference>
<dbReference type="GO" id="GO:0042597">
    <property type="term" value="C:periplasmic space"/>
    <property type="evidence" value="ECO:0007669"/>
    <property type="project" value="UniProtKB-SubCell"/>
</dbReference>
<dbReference type="InterPro" id="IPR023205">
    <property type="entry name" value="DsbA/DsbL"/>
</dbReference>
<feature type="signal peptide" evidence="7">
    <location>
        <begin position="1"/>
        <end position="22"/>
    </location>
</feature>
<accession>A0AAJ6P422</accession>
<dbReference type="Pfam" id="PF01323">
    <property type="entry name" value="DSBA"/>
    <property type="match status" value="1"/>
</dbReference>
<evidence type="ECO:0000256" key="7">
    <source>
        <dbReference type="SAM" id="SignalP"/>
    </source>
</evidence>
<evidence type="ECO:0000256" key="3">
    <source>
        <dbReference type="ARBA" id="ARBA00023157"/>
    </source>
</evidence>
<feature type="chain" id="PRO_5042576157" description="Thiol:disulfide interchange protein" evidence="7">
    <location>
        <begin position="23"/>
        <end position="205"/>
    </location>
</feature>
<dbReference type="CDD" id="cd03019">
    <property type="entry name" value="DsbA_DsbA"/>
    <property type="match status" value="1"/>
</dbReference>
<feature type="disulfide bond" description="Redox-active" evidence="6">
    <location>
        <begin position="56"/>
        <end position="59"/>
    </location>
</feature>
<comment type="similarity">
    <text evidence="1">Belongs to the thioredoxin family. DsbA subfamily.</text>
</comment>
<evidence type="ECO:0000313" key="10">
    <source>
        <dbReference type="Proteomes" id="UP001199528"/>
    </source>
</evidence>
<feature type="domain" description="DSBA-like thioredoxin" evidence="8">
    <location>
        <begin position="89"/>
        <end position="187"/>
    </location>
</feature>
<dbReference type="GO" id="GO:0016491">
    <property type="term" value="F:oxidoreductase activity"/>
    <property type="evidence" value="ECO:0007669"/>
    <property type="project" value="InterPro"/>
</dbReference>
<gene>
    <name evidence="9" type="ORF">LF296_11445</name>
</gene>
<evidence type="ECO:0000256" key="2">
    <source>
        <dbReference type="ARBA" id="ARBA00022729"/>
    </source>
</evidence>
<reference evidence="9" key="2">
    <citation type="submission" date="2023-02" db="EMBL/GenBank/DDBJ databases">
        <authorList>
            <person name="Huang Y."/>
            <person name="Zhang Y."/>
            <person name="Zhang T."/>
            <person name="Wang J."/>
        </authorList>
    </citation>
    <scope>NUCLEOTIDE SEQUENCE</scope>
    <source>
        <strain evidence="9">KJ-1</strain>
    </source>
</reference>
<dbReference type="RefSeq" id="WP_272654426.1">
    <property type="nucleotide sequence ID" value="NZ_CP085083.1"/>
</dbReference>
<keyword evidence="4" id="KW-0676">Redox-active center</keyword>
<evidence type="ECO:0000256" key="5">
    <source>
        <dbReference type="PIRNR" id="PIRNR001488"/>
    </source>
</evidence>
<dbReference type="InterPro" id="IPR050824">
    <property type="entry name" value="Thiol_disulfide_DsbA"/>
</dbReference>
<dbReference type="SUPFAM" id="SSF52833">
    <property type="entry name" value="Thioredoxin-like"/>
    <property type="match status" value="1"/>
</dbReference>
<dbReference type="Gene3D" id="3.40.30.10">
    <property type="entry name" value="Glutaredoxin"/>
    <property type="match status" value="1"/>
</dbReference>
<evidence type="ECO:0000256" key="4">
    <source>
        <dbReference type="ARBA" id="ARBA00023284"/>
    </source>
</evidence>
<organism evidence="9 10">
    <name type="scientific">Acinetobacter vivianii</name>
    <dbReference type="NCBI Taxonomy" id="1776742"/>
    <lineage>
        <taxon>Bacteria</taxon>
        <taxon>Pseudomonadati</taxon>
        <taxon>Pseudomonadota</taxon>
        <taxon>Gammaproteobacteria</taxon>
        <taxon>Moraxellales</taxon>
        <taxon>Moraxellaceae</taxon>
        <taxon>Acinetobacter</taxon>
    </lineage>
</organism>
<dbReference type="PANTHER" id="PTHR35891:SF2">
    <property type="entry name" value="THIOL:DISULFIDE INTERCHANGE PROTEIN DSBA"/>
    <property type="match status" value="1"/>
</dbReference>
<sequence length="205" mass="23504">MKNFILKSVAVIFAVFSTHTMAADFVAGKDYTVVQNPEKTSVPDKIEVREFFWYGCTYCFKLEPHMQSWLKKIPNDVYFLRTPAAMTPMWEQGARAYYVSEALGVRKRTHLPLFHANFSGNQKVLQKDAFAKFFTQYGVPEKKFNTMFDSFAITAKIAESNQLARKYQLTGVPAVVVNGKYIVQGGDEKVVQVVEYLVDKERKKK</sequence>
<proteinExistence type="inferred from homology"/>
<dbReference type="AlphaFoldDB" id="A0AAJ6P422"/>
<dbReference type="InterPro" id="IPR036249">
    <property type="entry name" value="Thioredoxin-like_sf"/>
</dbReference>
<evidence type="ECO:0000256" key="1">
    <source>
        <dbReference type="ARBA" id="ARBA00005791"/>
    </source>
</evidence>
<evidence type="ECO:0000256" key="6">
    <source>
        <dbReference type="PIRSR" id="PIRSR001488-1"/>
    </source>
</evidence>
<evidence type="ECO:0000259" key="8">
    <source>
        <dbReference type="Pfam" id="PF01323"/>
    </source>
</evidence>
<keyword evidence="5" id="KW-0574">Periplasm</keyword>
<dbReference type="InterPro" id="IPR001853">
    <property type="entry name" value="DSBA-like_thioredoxin_dom"/>
</dbReference>
<dbReference type="Proteomes" id="UP001199528">
    <property type="component" value="Chromosome"/>
</dbReference>
<dbReference type="PIRSF" id="PIRSF001488">
    <property type="entry name" value="Tdi_protein"/>
    <property type="match status" value="1"/>
</dbReference>
<keyword evidence="3 5" id="KW-1015">Disulfide bond</keyword>
<protein>
    <recommendedName>
        <fullName evidence="5">Thiol:disulfide interchange protein</fullName>
    </recommendedName>
</protein>
<evidence type="ECO:0000313" key="9">
    <source>
        <dbReference type="EMBL" id="WDZ49944.1"/>
    </source>
</evidence>
<dbReference type="PANTHER" id="PTHR35891">
    <property type="entry name" value="THIOL:DISULFIDE INTERCHANGE PROTEIN DSBA"/>
    <property type="match status" value="1"/>
</dbReference>
<dbReference type="EMBL" id="CP085083">
    <property type="protein sequence ID" value="WDZ49944.1"/>
    <property type="molecule type" value="Genomic_DNA"/>
</dbReference>
<name>A0AAJ6P422_9GAMM</name>
<keyword evidence="2 7" id="KW-0732">Signal</keyword>
<comment type="subcellular location">
    <subcellularLocation>
        <location evidence="5">Periplasm</location>
    </subcellularLocation>
</comment>